<dbReference type="Gene3D" id="3.10.10.10">
    <property type="entry name" value="HIV Type 1 Reverse Transcriptase, subunit A, domain 1"/>
    <property type="match status" value="1"/>
</dbReference>
<evidence type="ECO:0000313" key="6">
    <source>
        <dbReference type="Proteomes" id="UP000321947"/>
    </source>
</evidence>
<dbReference type="Gene3D" id="3.30.70.270">
    <property type="match status" value="2"/>
</dbReference>
<reference evidence="5 6" key="1">
    <citation type="submission" date="2019-08" db="EMBL/GenBank/DDBJ databases">
        <title>Draft genome sequences of two oriental melons (Cucumis melo L. var makuwa).</title>
        <authorList>
            <person name="Kwon S.-Y."/>
        </authorList>
    </citation>
    <scope>NUCLEOTIDE SEQUENCE [LARGE SCALE GENOMIC DNA]</scope>
    <source>
        <strain evidence="6">cv. Chang Bougi</strain>
        <strain evidence="5">cv. SW 3</strain>
        <tissue evidence="3">Leaf</tissue>
    </source>
</reference>
<evidence type="ECO:0000259" key="2">
    <source>
        <dbReference type="Pfam" id="PF17919"/>
    </source>
</evidence>
<dbReference type="InterPro" id="IPR000477">
    <property type="entry name" value="RT_dom"/>
</dbReference>
<dbReference type="Pfam" id="PF00078">
    <property type="entry name" value="RVT_1"/>
    <property type="match status" value="1"/>
</dbReference>
<sequence>MLASGVICPSTSPFSGLVLLVKKKDGSWRFYVDYKVVNNSTIPDKFLILVVEELFDELCEASLFSKIDLKSGYHQIQKVDEDIEKIAFRTHEVYSKDMDDHVNHMELVFSIMRKHELYANRKKNLKKGGFKWDEEANEAFAKLKKAMMALHVLALPNFDQLFEIETDPSGYGVGAVLIQSKRPIAYYHHTLAMRDRTRPVYERELLAIVLVVQR</sequence>
<dbReference type="PANTHER" id="PTHR24559:SF450">
    <property type="entry name" value="RNA-DIRECTED DNA POLYMERASE HOMOLOG"/>
    <property type="match status" value="1"/>
</dbReference>
<protein>
    <submittedName>
        <fullName evidence="3">Retrovirus-related Pol polyprotein from transposon 297 family</fullName>
    </submittedName>
</protein>
<dbReference type="CDD" id="cd01647">
    <property type="entry name" value="RT_LTR"/>
    <property type="match status" value="1"/>
</dbReference>
<gene>
    <name evidence="4" type="ORF">E5676_scaffold78209G00970</name>
    <name evidence="3" type="ORF">E6C27_scaffold30G00130</name>
</gene>
<dbReference type="SUPFAM" id="SSF56672">
    <property type="entry name" value="DNA/RNA polymerases"/>
    <property type="match status" value="1"/>
</dbReference>
<comment type="caution">
    <text evidence="3">The sequence shown here is derived from an EMBL/GenBank/DDBJ whole genome shotgun (WGS) entry which is preliminary data.</text>
</comment>
<evidence type="ECO:0000313" key="5">
    <source>
        <dbReference type="Proteomes" id="UP000321393"/>
    </source>
</evidence>
<name>A0A5A7TQ59_CUCMM</name>
<feature type="domain" description="Reverse transcriptase/retrotransposon-derived protein RNase H-like" evidence="2">
    <location>
        <begin position="132"/>
        <end position="213"/>
    </location>
</feature>
<dbReference type="Proteomes" id="UP000321947">
    <property type="component" value="Unassembled WGS sequence"/>
</dbReference>
<dbReference type="PANTHER" id="PTHR24559">
    <property type="entry name" value="TRANSPOSON TY3-I GAG-POL POLYPROTEIN"/>
    <property type="match status" value="1"/>
</dbReference>
<accession>A0A5A7TQ59</accession>
<evidence type="ECO:0000313" key="4">
    <source>
        <dbReference type="EMBL" id="TYJ96298.1"/>
    </source>
</evidence>
<proteinExistence type="predicted"/>
<feature type="domain" description="Reverse transcriptase" evidence="1">
    <location>
        <begin position="21"/>
        <end position="91"/>
    </location>
</feature>
<dbReference type="InterPro" id="IPR041577">
    <property type="entry name" value="RT_RNaseH_2"/>
</dbReference>
<dbReference type="InterPro" id="IPR043502">
    <property type="entry name" value="DNA/RNA_pol_sf"/>
</dbReference>
<dbReference type="OrthoDB" id="1924993at2759"/>
<dbReference type="Pfam" id="PF17919">
    <property type="entry name" value="RT_RNaseH_2"/>
    <property type="match status" value="1"/>
</dbReference>
<dbReference type="EMBL" id="SSTD01019745">
    <property type="protein sequence ID" value="TYJ96298.1"/>
    <property type="molecule type" value="Genomic_DNA"/>
</dbReference>
<dbReference type="Proteomes" id="UP000321393">
    <property type="component" value="Unassembled WGS sequence"/>
</dbReference>
<evidence type="ECO:0000259" key="1">
    <source>
        <dbReference type="Pfam" id="PF00078"/>
    </source>
</evidence>
<dbReference type="InterPro" id="IPR043128">
    <property type="entry name" value="Rev_trsase/Diguanyl_cyclase"/>
</dbReference>
<dbReference type="AlphaFoldDB" id="A0A5A7TQ59"/>
<dbReference type="EMBL" id="SSTE01014747">
    <property type="protein sequence ID" value="KAA0045028.1"/>
    <property type="molecule type" value="Genomic_DNA"/>
</dbReference>
<evidence type="ECO:0000313" key="3">
    <source>
        <dbReference type="EMBL" id="KAA0045028.1"/>
    </source>
</evidence>
<organism evidence="3 5">
    <name type="scientific">Cucumis melo var. makuwa</name>
    <name type="common">Oriental melon</name>
    <dbReference type="NCBI Taxonomy" id="1194695"/>
    <lineage>
        <taxon>Eukaryota</taxon>
        <taxon>Viridiplantae</taxon>
        <taxon>Streptophyta</taxon>
        <taxon>Embryophyta</taxon>
        <taxon>Tracheophyta</taxon>
        <taxon>Spermatophyta</taxon>
        <taxon>Magnoliopsida</taxon>
        <taxon>eudicotyledons</taxon>
        <taxon>Gunneridae</taxon>
        <taxon>Pentapetalae</taxon>
        <taxon>rosids</taxon>
        <taxon>fabids</taxon>
        <taxon>Cucurbitales</taxon>
        <taxon>Cucurbitaceae</taxon>
        <taxon>Benincaseae</taxon>
        <taxon>Cucumis</taxon>
    </lineage>
</organism>
<dbReference type="InterPro" id="IPR053134">
    <property type="entry name" value="RNA-dir_DNA_polymerase"/>
</dbReference>